<protein>
    <submittedName>
        <fullName evidence="2">Uncharacterized protein (DUF302 family)</fullName>
    </submittedName>
</protein>
<dbReference type="InterPro" id="IPR016796">
    <property type="entry name" value="UCP021774"/>
</dbReference>
<sequence length="128" mass="14463">MNYAYEEKSAYAFEETLTRLKNAVKEQSFGILYEVNLKKKINGKGLDFEPNFTVMDVCSPQIAKDVLDEQIEAGYFLPCKVVVYEKDDAVYAGLLKPTVLIEMVNNDSLKESAEKVEEILIKAVKEAV</sequence>
<keyword evidence="3" id="KW-1185">Reference proteome</keyword>
<organism evidence="2 3">
    <name type="scientific">Alkalibacterium olivapovliticus</name>
    <dbReference type="NCBI Taxonomy" id="99907"/>
    <lineage>
        <taxon>Bacteria</taxon>
        <taxon>Bacillati</taxon>
        <taxon>Bacillota</taxon>
        <taxon>Bacilli</taxon>
        <taxon>Lactobacillales</taxon>
        <taxon>Carnobacteriaceae</taxon>
        <taxon>Alkalibacterium</taxon>
    </lineage>
</organism>
<dbReference type="OrthoDB" id="9791067at2"/>
<dbReference type="SUPFAM" id="SSF103247">
    <property type="entry name" value="TT1751-like"/>
    <property type="match status" value="1"/>
</dbReference>
<dbReference type="InterPro" id="IPR005180">
    <property type="entry name" value="DUF302"/>
</dbReference>
<dbReference type="CDD" id="cd14797">
    <property type="entry name" value="DUF302"/>
    <property type="match status" value="1"/>
</dbReference>
<dbReference type="Proteomes" id="UP000238205">
    <property type="component" value="Unassembled WGS sequence"/>
</dbReference>
<name>A0A2T0WA97_9LACT</name>
<dbReference type="Gene3D" id="3.30.310.70">
    <property type="entry name" value="TT1751-like domain"/>
    <property type="match status" value="1"/>
</dbReference>
<comment type="caution">
    <text evidence="2">The sequence shown here is derived from an EMBL/GenBank/DDBJ whole genome shotgun (WGS) entry which is preliminary data.</text>
</comment>
<evidence type="ECO:0000313" key="2">
    <source>
        <dbReference type="EMBL" id="PRY83631.1"/>
    </source>
</evidence>
<dbReference type="InterPro" id="IPR035923">
    <property type="entry name" value="TT1751-like_sf"/>
</dbReference>
<gene>
    <name evidence="2" type="ORF">CLV38_10354</name>
</gene>
<dbReference type="EMBL" id="PVTO01000003">
    <property type="protein sequence ID" value="PRY83631.1"/>
    <property type="molecule type" value="Genomic_DNA"/>
</dbReference>
<dbReference type="PANTHER" id="PTHR38342:SF1">
    <property type="entry name" value="SLR5037 PROTEIN"/>
    <property type="match status" value="1"/>
</dbReference>
<feature type="domain" description="DUF302" evidence="1">
    <location>
        <begin position="36"/>
        <end position="97"/>
    </location>
</feature>
<evidence type="ECO:0000259" key="1">
    <source>
        <dbReference type="Pfam" id="PF03625"/>
    </source>
</evidence>
<accession>A0A2T0WA97</accession>
<dbReference type="PANTHER" id="PTHR38342">
    <property type="entry name" value="SLR5037 PROTEIN"/>
    <property type="match status" value="1"/>
</dbReference>
<dbReference type="RefSeq" id="WP_106190956.1">
    <property type="nucleotide sequence ID" value="NZ_PVTO01000003.1"/>
</dbReference>
<dbReference type="PIRSF" id="PIRSF021774">
    <property type="entry name" value="UCP021774"/>
    <property type="match status" value="1"/>
</dbReference>
<dbReference type="Pfam" id="PF03625">
    <property type="entry name" value="DUF302"/>
    <property type="match status" value="1"/>
</dbReference>
<proteinExistence type="predicted"/>
<evidence type="ECO:0000313" key="3">
    <source>
        <dbReference type="Proteomes" id="UP000238205"/>
    </source>
</evidence>
<dbReference type="AlphaFoldDB" id="A0A2T0WA97"/>
<reference evidence="2 3" key="1">
    <citation type="submission" date="2018-03" db="EMBL/GenBank/DDBJ databases">
        <title>Genomic Encyclopedia of Archaeal and Bacterial Type Strains, Phase II (KMG-II): from individual species to whole genera.</title>
        <authorList>
            <person name="Goeker M."/>
        </authorList>
    </citation>
    <scope>NUCLEOTIDE SEQUENCE [LARGE SCALE GENOMIC DNA]</scope>
    <source>
        <strain evidence="2 3">DSM 13175</strain>
    </source>
</reference>